<sequence length="97" mass="10787">MNRFHARASALDNSWVCAHRRDFVIRSRPSAPSPQRFHGDLHTALHSSRATGGSYRSRTKLGHFCVEKASGRSCLVRTSCTSAKLCDFKKTSTCFNG</sequence>
<keyword evidence="2" id="KW-1185">Reference proteome</keyword>
<name>A0AAV4EX59_9GAST</name>
<dbReference type="AlphaFoldDB" id="A0AAV4EX59"/>
<organism evidence="1 2">
    <name type="scientific">Elysia marginata</name>
    <dbReference type="NCBI Taxonomy" id="1093978"/>
    <lineage>
        <taxon>Eukaryota</taxon>
        <taxon>Metazoa</taxon>
        <taxon>Spiralia</taxon>
        <taxon>Lophotrochozoa</taxon>
        <taxon>Mollusca</taxon>
        <taxon>Gastropoda</taxon>
        <taxon>Heterobranchia</taxon>
        <taxon>Euthyneura</taxon>
        <taxon>Panpulmonata</taxon>
        <taxon>Sacoglossa</taxon>
        <taxon>Placobranchoidea</taxon>
        <taxon>Plakobranchidae</taxon>
        <taxon>Elysia</taxon>
    </lineage>
</organism>
<comment type="caution">
    <text evidence="1">The sequence shown here is derived from an EMBL/GenBank/DDBJ whole genome shotgun (WGS) entry which is preliminary data.</text>
</comment>
<protein>
    <submittedName>
        <fullName evidence="1">Uncharacterized protein</fullName>
    </submittedName>
</protein>
<proteinExistence type="predicted"/>
<reference evidence="1 2" key="1">
    <citation type="journal article" date="2021" name="Elife">
        <title>Chloroplast acquisition without the gene transfer in kleptoplastic sea slugs, Plakobranchus ocellatus.</title>
        <authorList>
            <person name="Maeda T."/>
            <person name="Takahashi S."/>
            <person name="Yoshida T."/>
            <person name="Shimamura S."/>
            <person name="Takaki Y."/>
            <person name="Nagai Y."/>
            <person name="Toyoda A."/>
            <person name="Suzuki Y."/>
            <person name="Arimoto A."/>
            <person name="Ishii H."/>
            <person name="Satoh N."/>
            <person name="Nishiyama T."/>
            <person name="Hasebe M."/>
            <person name="Maruyama T."/>
            <person name="Minagawa J."/>
            <person name="Obokata J."/>
            <person name="Shigenobu S."/>
        </authorList>
    </citation>
    <scope>NUCLEOTIDE SEQUENCE [LARGE SCALE GENOMIC DNA]</scope>
</reference>
<dbReference type="EMBL" id="BMAT01000378">
    <property type="protein sequence ID" value="GFR65314.1"/>
    <property type="molecule type" value="Genomic_DNA"/>
</dbReference>
<accession>A0AAV4EX59</accession>
<evidence type="ECO:0000313" key="1">
    <source>
        <dbReference type="EMBL" id="GFR65314.1"/>
    </source>
</evidence>
<gene>
    <name evidence="1" type="ORF">ElyMa_000200600</name>
</gene>
<dbReference type="Proteomes" id="UP000762676">
    <property type="component" value="Unassembled WGS sequence"/>
</dbReference>
<evidence type="ECO:0000313" key="2">
    <source>
        <dbReference type="Proteomes" id="UP000762676"/>
    </source>
</evidence>